<evidence type="ECO:0000313" key="1">
    <source>
        <dbReference type="Proteomes" id="UP000887576"/>
    </source>
</evidence>
<evidence type="ECO:0000313" key="2">
    <source>
        <dbReference type="WBParaSite" id="JU765_v2.g19216.t1"/>
    </source>
</evidence>
<organism evidence="1 2">
    <name type="scientific">Panagrolaimus sp. JU765</name>
    <dbReference type="NCBI Taxonomy" id="591449"/>
    <lineage>
        <taxon>Eukaryota</taxon>
        <taxon>Metazoa</taxon>
        <taxon>Ecdysozoa</taxon>
        <taxon>Nematoda</taxon>
        <taxon>Chromadorea</taxon>
        <taxon>Rhabditida</taxon>
        <taxon>Tylenchina</taxon>
        <taxon>Panagrolaimomorpha</taxon>
        <taxon>Panagrolaimoidea</taxon>
        <taxon>Panagrolaimidae</taxon>
        <taxon>Panagrolaimus</taxon>
    </lineage>
</organism>
<name>A0AC34QTK3_9BILA</name>
<proteinExistence type="predicted"/>
<accession>A0AC34QTK3</accession>
<dbReference type="WBParaSite" id="JU765_v2.g19216.t1">
    <property type="protein sequence ID" value="JU765_v2.g19216.t1"/>
    <property type="gene ID" value="JU765_v2.g19216"/>
</dbReference>
<sequence length="315" mass="35627">MDVNDKIIIPDISNGEEAAPIPVVNNINSDPPKNFSYLTSNTSTSKAYEFSNSAKSEAKHCDCDPKSGCKPGTCACENASEIVFSTKDRIVLEPYSIQAYEHKYVNCSHNCFCKGKCQRQLLPSYTAKKTFLKYKPEIGFGVFANQPISVGQPVCEYLGKIALRTEGNCPETEYQLTSHIYGKPGIDEFVIDAIDGGNVSRFINHSCLPNLASVRVYSAIPDSRGIYPFPRMVFVAILNIKPGDQLTFYYGGDYFSLKNIPCYCYQHICYIPPKNYNKYRESCEDFENRVEETNKYVNDHYEDTKDIERILEILD</sequence>
<dbReference type="Proteomes" id="UP000887576">
    <property type="component" value="Unplaced"/>
</dbReference>
<reference evidence="2" key="1">
    <citation type="submission" date="2022-11" db="UniProtKB">
        <authorList>
            <consortium name="WormBaseParasite"/>
        </authorList>
    </citation>
    <scope>IDENTIFICATION</scope>
</reference>
<protein>
    <submittedName>
        <fullName evidence="2">SET domain-containing protein</fullName>
    </submittedName>
</protein>